<evidence type="ECO:0000313" key="1">
    <source>
        <dbReference type="EMBL" id="KAK8559027.1"/>
    </source>
</evidence>
<organism evidence="1 2">
    <name type="scientific">Hibiscus sabdariffa</name>
    <name type="common">roselle</name>
    <dbReference type="NCBI Taxonomy" id="183260"/>
    <lineage>
        <taxon>Eukaryota</taxon>
        <taxon>Viridiplantae</taxon>
        <taxon>Streptophyta</taxon>
        <taxon>Embryophyta</taxon>
        <taxon>Tracheophyta</taxon>
        <taxon>Spermatophyta</taxon>
        <taxon>Magnoliopsida</taxon>
        <taxon>eudicotyledons</taxon>
        <taxon>Gunneridae</taxon>
        <taxon>Pentapetalae</taxon>
        <taxon>rosids</taxon>
        <taxon>malvids</taxon>
        <taxon>Malvales</taxon>
        <taxon>Malvaceae</taxon>
        <taxon>Malvoideae</taxon>
        <taxon>Hibiscus</taxon>
    </lineage>
</organism>
<dbReference type="EMBL" id="JBBPBM010000015">
    <property type="protein sequence ID" value="KAK8559027.1"/>
    <property type="molecule type" value="Genomic_DNA"/>
</dbReference>
<sequence>MVDLDGEWKWHLFRDLLPAHVLLRTVTVKPHLRSTFVDRPGWNASRVSSVASKSGGNNVCIEAHWCAPATGWCKSNTDDSRCNTTGCASCGGVFRNEKGLGGWLSHIFYEANAIADELVKMDTSGHVGGCIFWYPSPGVRDLVLHEVGLLLPICSSLVLSVVVM</sequence>
<reference evidence="1 2" key="1">
    <citation type="journal article" date="2024" name="G3 (Bethesda)">
        <title>Genome assembly of Hibiscus sabdariffa L. provides insights into metabolisms of medicinal natural products.</title>
        <authorList>
            <person name="Kim T."/>
        </authorList>
    </citation>
    <scope>NUCLEOTIDE SEQUENCE [LARGE SCALE GENOMIC DNA]</scope>
    <source>
        <strain evidence="1">TK-2024</strain>
        <tissue evidence="1">Old leaves</tissue>
    </source>
</reference>
<evidence type="ECO:0008006" key="3">
    <source>
        <dbReference type="Google" id="ProtNLM"/>
    </source>
</evidence>
<proteinExistence type="predicted"/>
<accession>A0ABR2EEF0</accession>
<keyword evidence="2" id="KW-1185">Reference proteome</keyword>
<gene>
    <name evidence="1" type="ORF">V6N12_042315</name>
</gene>
<protein>
    <recommendedName>
        <fullName evidence="3">RNase H type-1 domain-containing protein</fullName>
    </recommendedName>
</protein>
<evidence type="ECO:0000313" key="2">
    <source>
        <dbReference type="Proteomes" id="UP001472677"/>
    </source>
</evidence>
<name>A0ABR2EEF0_9ROSI</name>
<dbReference type="Proteomes" id="UP001472677">
    <property type="component" value="Unassembled WGS sequence"/>
</dbReference>
<comment type="caution">
    <text evidence="1">The sequence shown here is derived from an EMBL/GenBank/DDBJ whole genome shotgun (WGS) entry which is preliminary data.</text>
</comment>